<reference evidence="3 4" key="1">
    <citation type="submission" date="2020-08" db="EMBL/GenBank/DDBJ databases">
        <title>Functional genomics of gut bacteria from endangered species of beetles.</title>
        <authorList>
            <person name="Carlos-Shanley C."/>
        </authorList>
    </citation>
    <scope>NUCLEOTIDE SEQUENCE [LARGE SCALE GENOMIC DNA]</scope>
    <source>
        <strain evidence="3 4">S00070</strain>
    </source>
</reference>
<gene>
    <name evidence="3" type="ORF">HNP25_003741</name>
</gene>
<dbReference type="InterPro" id="IPR032095">
    <property type="entry name" value="Sacchrp_dh-like_C"/>
</dbReference>
<organism evidence="3 4">
    <name type="scientific">Arcicella rosea</name>
    <dbReference type="NCBI Taxonomy" id="502909"/>
    <lineage>
        <taxon>Bacteria</taxon>
        <taxon>Pseudomonadati</taxon>
        <taxon>Bacteroidota</taxon>
        <taxon>Cytophagia</taxon>
        <taxon>Cytophagales</taxon>
        <taxon>Flectobacillaceae</taxon>
        <taxon>Arcicella</taxon>
    </lineage>
</organism>
<dbReference type="AlphaFoldDB" id="A0A841EXM1"/>
<dbReference type="Gene3D" id="3.40.50.720">
    <property type="entry name" value="NAD(P)-binding Rossmann-like Domain"/>
    <property type="match status" value="1"/>
</dbReference>
<dbReference type="GO" id="GO:0004754">
    <property type="term" value="F:saccharopine dehydrogenase (NAD+, L-lysine-forming) activity"/>
    <property type="evidence" value="ECO:0007669"/>
    <property type="project" value="UniProtKB-EC"/>
</dbReference>
<dbReference type="Pfam" id="PF16653">
    <property type="entry name" value="Sacchrp_dh_C"/>
    <property type="match status" value="1"/>
</dbReference>
<feature type="domain" description="Saccharopine dehydrogenase-like C-terminal" evidence="2">
    <location>
        <begin position="143"/>
        <end position="389"/>
    </location>
</feature>
<comment type="caution">
    <text evidence="3">The sequence shown here is derived from an EMBL/GenBank/DDBJ whole genome shotgun (WGS) entry which is preliminary data.</text>
</comment>
<dbReference type="SUPFAM" id="SSF51735">
    <property type="entry name" value="NAD(P)-binding Rossmann-fold domains"/>
    <property type="match status" value="1"/>
</dbReference>
<name>A0A841EXM1_9BACT</name>
<proteinExistence type="predicted"/>
<dbReference type="Proteomes" id="UP000524404">
    <property type="component" value="Unassembled WGS sequence"/>
</dbReference>
<keyword evidence="3" id="KW-0560">Oxidoreductase</keyword>
<dbReference type="Gene3D" id="3.30.360.10">
    <property type="entry name" value="Dihydrodipicolinate Reductase, domain 2"/>
    <property type="match status" value="1"/>
</dbReference>
<dbReference type="EMBL" id="JACHKT010000035">
    <property type="protein sequence ID" value="MBB6005070.1"/>
    <property type="molecule type" value="Genomic_DNA"/>
</dbReference>
<evidence type="ECO:0000313" key="3">
    <source>
        <dbReference type="EMBL" id="MBB6005070.1"/>
    </source>
</evidence>
<accession>A0A841EXM1</accession>
<sequence length="404" mass="45339">MGKKVLIIGAGGVGNVVVKKCAMNPEVFSEVVLASRTKRKCDAIAEECAKIGLPTKVETAQVDADNVPELVALINQVKPFMVINVALPYQDLTIMDACLETGVHYMDTANYEPKDVAKFEYSWQWAYQERFKEAGLMALLGCGFDPGVTQVYTAYANKHHFDEMHYLDIIDCNAGDHGKAFATNFNPEINIREITQAGRYWENGEWVEIPAMSIHKAIEYPGIGPKESYVLYHEELESLVKNFPTLKRARFWMTFGQQYITHLQVLENVGMTSIAPIKFQGIDIVPLEFLKAVLPEPGSLGENYTGETSIGCQIKGIKDGAEKTYYVWNNCKHQDCWKEVQAQGVSYTTGVPAMIGAMMMITGEWMKPGVWNCEELDPDPFMAMLNIHGLPWNEEINGTLPHEY</sequence>
<dbReference type="InterPro" id="IPR005097">
    <property type="entry name" value="Sacchrp_dh_NADP-bd"/>
</dbReference>
<dbReference type="InterPro" id="IPR036291">
    <property type="entry name" value="NAD(P)-bd_dom_sf"/>
</dbReference>
<protein>
    <submittedName>
        <fullName evidence="3">Saccharopine dehydrogenase (NAD+, L-lysine-forming)</fullName>
        <ecNumber evidence="3">1.5.1.7</ecNumber>
    </submittedName>
</protein>
<evidence type="ECO:0000259" key="2">
    <source>
        <dbReference type="Pfam" id="PF16653"/>
    </source>
</evidence>
<evidence type="ECO:0000313" key="4">
    <source>
        <dbReference type="Proteomes" id="UP000524404"/>
    </source>
</evidence>
<feature type="domain" description="Saccharopine dehydrogenase NADP binding" evidence="1">
    <location>
        <begin position="5"/>
        <end position="139"/>
    </location>
</feature>
<dbReference type="Pfam" id="PF03435">
    <property type="entry name" value="Sacchrp_dh_NADP"/>
    <property type="match status" value="1"/>
</dbReference>
<dbReference type="EC" id="1.5.1.7" evidence="3"/>
<dbReference type="RefSeq" id="WP_184136559.1">
    <property type="nucleotide sequence ID" value="NZ_JACHKT010000035.1"/>
</dbReference>
<keyword evidence="4" id="KW-1185">Reference proteome</keyword>
<dbReference type="PANTHER" id="PTHR43796">
    <property type="entry name" value="CARBOXYNORSPERMIDINE SYNTHASE"/>
    <property type="match status" value="1"/>
</dbReference>
<dbReference type="PANTHER" id="PTHR43796:SF2">
    <property type="entry name" value="CARBOXYNORSPERMIDINE SYNTHASE"/>
    <property type="match status" value="1"/>
</dbReference>
<evidence type="ECO:0000259" key="1">
    <source>
        <dbReference type="Pfam" id="PF03435"/>
    </source>
</evidence>